<evidence type="ECO:0000256" key="7">
    <source>
        <dbReference type="ARBA" id="ARBA00023128"/>
    </source>
</evidence>
<comment type="function">
    <text evidence="10">DNA-dependent RNA polymerase catalyzes the transcription of mitochondrial DNA into RNA using the four ribonucleoside triphosphates as substrates. Component of the mitochondrial transcription initiation complex, composed at least of TFB2M, TFAM and POLRMT that is required for basal transcription of mitochondrial DNA. In this complex, TFAM recruits POLRMT to a specific promoter whereas TFB2M induces structural changes in POLRMT to enable promoter opening and trapping of the DNA non-template strand. Has DNA primase activity. Catalyzes the synthesis of short RNA primers that are necessary for the initiation of lagging-strand DNA synthesis from the origin of light-strand DNA replication (OriL).</text>
</comment>
<comment type="subunit">
    <text evidence="11">Homodimer. Component of the mitochondrial transcription initiation complex, composed at least of TFB2M, TFAM and POLRMT. In this complex TFAM recruits POLRMT to the promoter whereas TFB2M induces structural changes in POLRMT to enable promoter opening and trapping of the DNA non-template strand. Upon metabolic stress, forms a complex composed of FOXO3, SIRT3 and mitochondrial RNA polymerase POLRMT; the complex is recruited to mtDNA in a SIRT3-dependent manner. Also forms a complex composed of FOXO3, SIRT3, TFAM and POLRMT. Interacts with TFB1M and TFB2M, leading to the stimulation of transcription. Interacts with TEFM. Interacts with MTRES1.</text>
</comment>
<dbReference type="InterPro" id="IPR002885">
    <property type="entry name" value="PPR_rpt"/>
</dbReference>
<reference evidence="15" key="1">
    <citation type="submission" date="2022-08" db="UniProtKB">
        <authorList>
            <consortium name="EnsemblMetazoa"/>
        </authorList>
    </citation>
    <scope>IDENTIFICATION</scope>
    <source>
        <strain evidence="15">Israel</strain>
    </source>
</reference>
<feature type="compositionally biased region" description="Basic residues" evidence="13">
    <location>
        <begin position="219"/>
        <end position="230"/>
    </location>
</feature>
<dbReference type="Pfam" id="PF00940">
    <property type="entry name" value="RNA_pol"/>
    <property type="match status" value="1"/>
</dbReference>
<keyword evidence="3 12" id="KW-0240">DNA-directed RNA polymerase</keyword>
<dbReference type="InterPro" id="IPR037159">
    <property type="entry name" value="RNA_POL_N_sf"/>
</dbReference>
<dbReference type="InterPro" id="IPR043502">
    <property type="entry name" value="DNA/RNA_pol_sf"/>
</dbReference>
<dbReference type="EMBL" id="AJVK01006302">
    <property type="status" value="NOT_ANNOTATED_CDS"/>
    <property type="molecule type" value="Genomic_DNA"/>
</dbReference>
<dbReference type="FunFam" id="1.10.150.20:FF:000031">
    <property type="entry name" value="DNA-directed RNA polymerase"/>
    <property type="match status" value="1"/>
</dbReference>
<evidence type="ECO:0000313" key="15">
    <source>
        <dbReference type="EnsemblMetazoa" id="PPAI008330-PA"/>
    </source>
</evidence>
<dbReference type="PROSITE" id="PS00900">
    <property type="entry name" value="RNA_POL_PHAGE_1"/>
    <property type="match status" value="1"/>
</dbReference>
<dbReference type="PANTHER" id="PTHR10102">
    <property type="entry name" value="DNA-DIRECTED RNA POLYMERASE, MITOCHONDRIAL"/>
    <property type="match status" value="1"/>
</dbReference>
<dbReference type="Proteomes" id="UP000092462">
    <property type="component" value="Unassembled WGS sequence"/>
</dbReference>
<dbReference type="Pfam" id="PF14700">
    <property type="entry name" value="RPOL_N"/>
    <property type="match status" value="1"/>
</dbReference>
<dbReference type="EMBL" id="AJVK01006299">
    <property type="status" value="NOT_ANNOTATED_CDS"/>
    <property type="molecule type" value="Genomic_DNA"/>
</dbReference>
<dbReference type="GO" id="GO:0034245">
    <property type="term" value="C:mitochondrial DNA-directed RNA polymerase complex"/>
    <property type="evidence" value="ECO:0007669"/>
    <property type="project" value="TreeGrafter"/>
</dbReference>
<dbReference type="InterPro" id="IPR029262">
    <property type="entry name" value="RPOL_N"/>
</dbReference>
<dbReference type="EnsemblMetazoa" id="PPAI008330-RA">
    <property type="protein sequence ID" value="PPAI008330-PA"/>
    <property type="gene ID" value="PPAI008330"/>
</dbReference>
<dbReference type="Gene3D" id="1.10.150.20">
    <property type="entry name" value="5' to 3' exonuclease, C-terminal subdomain"/>
    <property type="match status" value="1"/>
</dbReference>
<evidence type="ECO:0000256" key="13">
    <source>
        <dbReference type="SAM" id="MobiDB-lite"/>
    </source>
</evidence>
<dbReference type="InterPro" id="IPR011990">
    <property type="entry name" value="TPR-like_helical_dom_sf"/>
</dbReference>
<protein>
    <recommendedName>
        <fullName evidence="12">DNA-directed RNA polymerase</fullName>
        <ecNumber evidence="12">2.7.7.6</ecNumber>
    </recommendedName>
</protein>
<evidence type="ECO:0000313" key="16">
    <source>
        <dbReference type="Proteomes" id="UP000092462"/>
    </source>
</evidence>
<evidence type="ECO:0000256" key="8">
    <source>
        <dbReference type="ARBA" id="ARBA00023163"/>
    </source>
</evidence>
<dbReference type="Gene3D" id="1.10.1320.10">
    <property type="entry name" value="DNA-directed RNA polymerase, N-terminal domain"/>
    <property type="match status" value="1"/>
</dbReference>
<dbReference type="EMBL" id="AJVK01006300">
    <property type="status" value="NOT_ANNOTATED_CDS"/>
    <property type="molecule type" value="Genomic_DNA"/>
</dbReference>
<keyword evidence="16" id="KW-1185">Reference proteome</keyword>
<dbReference type="GO" id="GO:0003899">
    <property type="term" value="F:DNA-directed RNA polymerase activity"/>
    <property type="evidence" value="ECO:0007669"/>
    <property type="project" value="UniProtKB-EC"/>
</dbReference>
<evidence type="ECO:0000256" key="12">
    <source>
        <dbReference type="RuleBase" id="RU003805"/>
    </source>
</evidence>
<feature type="region of interest" description="Disordered" evidence="13">
    <location>
        <begin position="214"/>
        <end position="234"/>
    </location>
</feature>
<comment type="subcellular location">
    <subcellularLocation>
        <location evidence="1">Mitochondrion</location>
    </subcellularLocation>
</comment>
<evidence type="ECO:0000256" key="5">
    <source>
        <dbReference type="ARBA" id="ARBA00022695"/>
    </source>
</evidence>
<dbReference type="EMBL" id="AJVK01006301">
    <property type="status" value="NOT_ANNOTATED_CDS"/>
    <property type="molecule type" value="Genomic_DNA"/>
</dbReference>
<evidence type="ECO:0000256" key="3">
    <source>
        <dbReference type="ARBA" id="ARBA00022478"/>
    </source>
</evidence>
<dbReference type="VEuPathDB" id="VectorBase:PPAI008330"/>
<evidence type="ECO:0000256" key="4">
    <source>
        <dbReference type="ARBA" id="ARBA00022679"/>
    </source>
</evidence>
<evidence type="ECO:0000256" key="6">
    <source>
        <dbReference type="ARBA" id="ARBA00022946"/>
    </source>
</evidence>
<comment type="function">
    <text evidence="12">DNA-dependent RNA polymerase catalyzes the transcription of DNA into RNA using the four ribonucleoside triphosphates as substrates.</text>
</comment>
<evidence type="ECO:0000256" key="10">
    <source>
        <dbReference type="ARBA" id="ARBA00057821"/>
    </source>
</evidence>
<comment type="catalytic activity">
    <reaction evidence="9 12">
        <text>RNA(n) + a ribonucleoside 5'-triphosphate = RNA(n+1) + diphosphate</text>
        <dbReference type="Rhea" id="RHEA:21248"/>
        <dbReference type="Rhea" id="RHEA-COMP:14527"/>
        <dbReference type="Rhea" id="RHEA-COMP:17342"/>
        <dbReference type="ChEBI" id="CHEBI:33019"/>
        <dbReference type="ChEBI" id="CHEBI:61557"/>
        <dbReference type="ChEBI" id="CHEBI:140395"/>
        <dbReference type="EC" id="2.7.7.6"/>
    </reaction>
</comment>
<evidence type="ECO:0000256" key="1">
    <source>
        <dbReference type="ARBA" id="ARBA00004173"/>
    </source>
</evidence>
<accession>A0A1B0DJA6</accession>
<keyword evidence="7" id="KW-0496">Mitochondrion</keyword>
<sequence length="1390" mass="159045">MHRFLVLKSTIPSSFHLLTLPKCPSIVQSRWTTSRVDFPQNFNFCIQRQHSTTVNLDALRLIKKKKKARKKKFIELLQVTDRTTKETKTSVKKLKNKKLTEFIGNGNTSISSVAALSSGVEYSKFNFTLQNSPKSQNEDVPMVFVSEKLGVQRATQLSPDVLNEILESYQCFREMTEIGDSAETLAASPSEPFAEEVDALEGEIMEPVEAVPVPATTKSTKKKDKFKSRQHVSSEQEQLAKQKCLFTNISAYLELCASSGMLNRGLTTFLNYRNRWKRFNITRHFDIRLYNILLQGFAEKGNLSKIKEILNIIKADGVKMIPQTFAIVIECIGRQEPDLENTKLLQKYLKDANSLGISLNDIMDKSKFLQDQREIVLDTIHRLEPNFLPAYTAPELTYNNNLLNSLNHSVQGIAERAAIAENISENKLKNIKELMKEQLDIEMKGYLTVKSIEKFPEPTPLVQHYRKKLDELQIIWRNQIIAAFTRDLNTIRAQTQCKFNKSINLFPYLKVLDTGQYADILLREIRTLAEGSETYSPTVGQLYRELGTKVQTRYHLERMKKVGLLHKTSDIYLDYLLAQECNGASGDNHRQLWQRLSYAACSEGPSMDYMNQPWSTNVTSAIGKFLYNILMRDVKIDLNATRMNGKSQNLSPAFFTLYRNQGRHMKEEVKPHPVLSKLFRGAQQETLTFDTNLVPMLCPPQPWNTPNQGGYLITKSELIRLPHQAHQQWTRICEVSPRNLYPALDCLNQLASVPWRVNGEVLDVVLEVFNNGGSSKLDVPQPPSVLPAPMAFPEGEELTNEKKFLMYKQKMTHKRRQAEMYSLWCDCLYRLSLANHFRNRPFWLPHNMDFRGRVYPLPPHFSHMGSDLARSLLIFHEGKPLGPDGLKWLKIHCINLTGTKKRESIDDRLKYADAIIEDILDSADNPLGGKMWWAESDEPWQTLACCVEIAKVMRSPNPETFISHFPVHQDGSCNGLQHYAALGRDTAGAISVNLASSEIPQDVYSSVAALVEEARARDAANGVEIAKILNGFIRRKVIKQTVMTTVYGVTRYGARLQIARQLKDIEDFPKDLVWQASSYLTVKTFESLREMFKSTREIQDWFTHCARLISAVCFQNVEWVTPLGLPVVQPYNRIERSAMQKGNKVGENFAIDMYERPNIMKQKNAFPPNFIHSLDSSHMMLTSLFCQGAGLTFISVHDCFWTHACTVPQMNIITREQFVALHSLPILEDLSVFLKQKYCFKDRNVEIKESIKTLMYSIQQIDVKLERHEQRERNIGEILKRAMVQLQKGQRLFEPMKGTFSRLDERVGQIESMLISREAAVTDQQNKLAEALDAVLKWMTDNANGHSRYIVGKGDVSEEDEDLGHKIDDLSDNIKVNLLLKDICCWNIPR</sequence>
<evidence type="ECO:0000259" key="14">
    <source>
        <dbReference type="SMART" id="SM01311"/>
    </source>
</evidence>
<dbReference type="SMART" id="SM01311">
    <property type="entry name" value="RPOL_N"/>
    <property type="match status" value="1"/>
</dbReference>
<evidence type="ECO:0000256" key="11">
    <source>
        <dbReference type="ARBA" id="ARBA00063316"/>
    </source>
</evidence>
<organism evidence="15 16">
    <name type="scientific">Phlebotomus papatasi</name>
    <name type="common">Sandfly</name>
    <dbReference type="NCBI Taxonomy" id="29031"/>
    <lineage>
        <taxon>Eukaryota</taxon>
        <taxon>Metazoa</taxon>
        <taxon>Ecdysozoa</taxon>
        <taxon>Arthropoda</taxon>
        <taxon>Hexapoda</taxon>
        <taxon>Insecta</taxon>
        <taxon>Pterygota</taxon>
        <taxon>Neoptera</taxon>
        <taxon>Endopterygota</taxon>
        <taxon>Diptera</taxon>
        <taxon>Nematocera</taxon>
        <taxon>Psychodoidea</taxon>
        <taxon>Psychodidae</taxon>
        <taxon>Phlebotomus</taxon>
        <taxon>Phlebotomus</taxon>
    </lineage>
</organism>
<dbReference type="EC" id="2.7.7.6" evidence="12"/>
<keyword evidence="4 12" id="KW-0808">Transferase</keyword>
<dbReference type="VEuPathDB" id="VectorBase:PPAPM1_010081"/>
<dbReference type="FunFam" id="1.10.1320.10:FF:000002">
    <property type="entry name" value="DNA-directed RNA polymerase"/>
    <property type="match status" value="1"/>
</dbReference>
<dbReference type="FunFam" id="1.10.287.280:FF:000001">
    <property type="entry name" value="DNA-directed RNA polymerase"/>
    <property type="match status" value="1"/>
</dbReference>
<dbReference type="GO" id="GO:0071897">
    <property type="term" value="P:DNA biosynthetic process"/>
    <property type="evidence" value="ECO:0007669"/>
    <property type="project" value="UniProtKB-ARBA"/>
</dbReference>
<dbReference type="PROSITE" id="PS51375">
    <property type="entry name" value="PPR"/>
    <property type="match status" value="1"/>
</dbReference>
<keyword evidence="8 12" id="KW-0804">Transcription</keyword>
<comment type="similarity">
    <text evidence="2 12">Belongs to the phage and mitochondrial RNA polymerase family.</text>
</comment>
<dbReference type="GO" id="GO:0001018">
    <property type="term" value="F:mitochondrial promoter sequence-specific DNA binding"/>
    <property type="evidence" value="ECO:0007669"/>
    <property type="project" value="TreeGrafter"/>
</dbReference>
<keyword evidence="5 12" id="KW-0548">Nucleotidyltransferase</keyword>
<name>A0A1B0DJA6_PHLPP</name>
<dbReference type="PANTHER" id="PTHR10102:SF0">
    <property type="entry name" value="DNA-DIRECTED RNA POLYMERASE, MITOCHONDRIAL"/>
    <property type="match status" value="1"/>
</dbReference>
<dbReference type="Gene3D" id="1.10.287.280">
    <property type="match status" value="1"/>
</dbReference>
<proteinExistence type="inferred from homology"/>
<dbReference type="InterPro" id="IPR046950">
    <property type="entry name" value="DNA-dir_Rpol_C_phage-type"/>
</dbReference>
<evidence type="ECO:0000256" key="2">
    <source>
        <dbReference type="ARBA" id="ARBA00009493"/>
    </source>
</evidence>
<dbReference type="PROSITE" id="PS00489">
    <property type="entry name" value="RNA_POL_PHAGE_2"/>
    <property type="match status" value="1"/>
</dbReference>
<keyword evidence="6" id="KW-0809">Transit peptide</keyword>
<dbReference type="Gene3D" id="1.25.40.10">
    <property type="entry name" value="Tetratricopeptide repeat domain"/>
    <property type="match status" value="1"/>
</dbReference>
<evidence type="ECO:0000256" key="9">
    <source>
        <dbReference type="ARBA" id="ARBA00048552"/>
    </source>
</evidence>
<feature type="domain" description="DNA-directed RNA polymerase N-terminal" evidence="14">
    <location>
        <begin position="436"/>
        <end position="752"/>
    </location>
</feature>
<dbReference type="InterPro" id="IPR002092">
    <property type="entry name" value="DNA-dir_Rpol_phage-type"/>
</dbReference>
<dbReference type="SUPFAM" id="SSF56672">
    <property type="entry name" value="DNA/RNA polymerases"/>
    <property type="match status" value="1"/>
</dbReference>
<dbReference type="GO" id="GO:0006390">
    <property type="term" value="P:mitochondrial transcription"/>
    <property type="evidence" value="ECO:0007669"/>
    <property type="project" value="TreeGrafter"/>
</dbReference>